<sequence>MQPQFGPLIEPEWLHDHLADPRLVILDCRWRLQQPDYGDDAFRAGHIPGAVFIDLHRQLAGPPGPPGGRHPLPSQAAFSEVMAQAGVREGSWVVAYDDDGAGAARCWWLLTFFGHSQVAVLNGGFAAWERRGGPVTTAVTRPTPGAFTPRPNPAITIDFETLWPNYEAMTLVDARAPERYRGEVEPMDRVAGHIPGAINQPYQQLLAEDGRFKSPVELQQLLEPVLSRTDRPVVYCGSGVSACVDILGLTLIGAQPILYPGSWSGWIEHPVAPIARG</sequence>
<dbReference type="InterPro" id="IPR001307">
    <property type="entry name" value="Thiosulphate_STrfase_CS"/>
</dbReference>
<keyword evidence="5" id="KW-1185">Reference proteome</keyword>
<dbReference type="SUPFAM" id="SSF52821">
    <property type="entry name" value="Rhodanese/Cell cycle control phosphatase"/>
    <property type="match status" value="2"/>
</dbReference>
<dbReference type="AlphaFoldDB" id="A0A7Y0L0M1"/>
<dbReference type="InterPro" id="IPR001763">
    <property type="entry name" value="Rhodanese-like_dom"/>
</dbReference>
<dbReference type="Proteomes" id="UP000533476">
    <property type="component" value="Unassembled WGS sequence"/>
</dbReference>
<organism evidence="4 5">
    <name type="scientific">Sulfobacillus harzensis</name>
    <dbReference type="NCBI Taxonomy" id="2729629"/>
    <lineage>
        <taxon>Bacteria</taxon>
        <taxon>Bacillati</taxon>
        <taxon>Bacillota</taxon>
        <taxon>Clostridia</taxon>
        <taxon>Eubacteriales</taxon>
        <taxon>Clostridiales Family XVII. Incertae Sedis</taxon>
        <taxon>Sulfobacillus</taxon>
    </lineage>
</organism>
<name>A0A7Y0L0M1_9FIRM</name>
<evidence type="ECO:0000256" key="2">
    <source>
        <dbReference type="ARBA" id="ARBA00022737"/>
    </source>
</evidence>
<comment type="caution">
    <text evidence="4">The sequence shown here is derived from an EMBL/GenBank/DDBJ whole genome shotgun (WGS) entry which is preliminary data.</text>
</comment>
<dbReference type="Pfam" id="PF00581">
    <property type="entry name" value="Rhodanese"/>
    <property type="match status" value="2"/>
</dbReference>
<protein>
    <submittedName>
        <fullName evidence="4">Sulfurtransferase</fullName>
    </submittedName>
</protein>
<feature type="domain" description="Rhodanese" evidence="3">
    <location>
        <begin position="19"/>
        <end position="137"/>
    </location>
</feature>
<dbReference type="PROSITE" id="PS50206">
    <property type="entry name" value="RHODANESE_3"/>
    <property type="match status" value="2"/>
</dbReference>
<dbReference type="RefSeq" id="WP_169096102.1">
    <property type="nucleotide sequence ID" value="NZ_JABBVZ010000004.1"/>
</dbReference>
<dbReference type="SMART" id="SM00450">
    <property type="entry name" value="RHOD"/>
    <property type="match status" value="2"/>
</dbReference>
<proteinExistence type="predicted"/>
<dbReference type="GO" id="GO:0004792">
    <property type="term" value="F:thiosulfate-cyanide sulfurtransferase activity"/>
    <property type="evidence" value="ECO:0007669"/>
    <property type="project" value="InterPro"/>
</dbReference>
<dbReference type="InterPro" id="IPR036873">
    <property type="entry name" value="Rhodanese-like_dom_sf"/>
</dbReference>
<evidence type="ECO:0000313" key="5">
    <source>
        <dbReference type="Proteomes" id="UP000533476"/>
    </source>
</evidence>
<dbReference type="CDD" id="cd01448">
    <property type="entry name" value="TST_Repeat_1"/>
    <property type="match status" value="1"/>
</dbReference>
<dbReference type="InterPro" id="IPR045078">
    <property type="entry name" value="TST/MPST-like"/>
</dbReference>
<evidence type="ECO:0000313" key="4">
    <source>
        <dbReference type="EMBL" id="NMP21098.1"/>
    </source>
</evidence>
<gene>
    <name evidence="4" type="ORF">HIJ39_01835</name>
</gene>
<accession>A0A7Y0L0M1</accession>
<reference evidence="4 5" key="1">
    <citation type="submission" date="2020-04" db="EMBL/GenBank/DDBJ databases">
        <authorList>
            <person name="Zhang R."/>
            <person name="Schippers A."/>
        </authorList>
    </citation>
    <scope>NUCLEOTIDE SEQUENCE [LARGE SCALE GENOMIC DNA]</scope>
    <source>
        <strain evidence="4 5">DSM 109850</strain>
    </source>
</reference>
<evidence type="ECO:0000256" key="1">
    <source>
        <dbReference type="ARBA" id="ARBA00022679"/>
    </source>
</evidence>
<keyword evidence="2" id="KW-0677">Repeat</keyword>
<dbReference type="PROSITE" id="PS00380">
    <property type="entry name" value="RHODANESE_1"/>
    <property type="match status" value="1"/>
</dbReference>
<feature type="domain" description="Rhodanese" evidence="3">
    <location>
        <begin position="165"/>
        <end position="275"/>
    </location>
</feature>
<dbReference type="EMBL" id="JABBVZ010000004">
    <property type="protein sequence ID" value="NMP21098.1"/>
    <property type="molecule type" value="Genomic_DNA"/>
</dbReference>
<dbReference type="PANTHER" id="PTHR11364">
    <property type="entry name" value="THIOSULFATE SULFERTANSFERASE"/>
    <property type="match status" value="1"/>
</dbReference>
<dbReference type="CDD" id="cd01449">
    <property type="entry name" value="TST_Repeat_2"/>
    <property type="match status" value="1"/>
</dbReference>
<dbReference type="PANTHER" id="PTHR11364:SF27">
    <property type="entry name" value="SULFURTRANSFERASE"/>
    <property type="match status" value="1"/>
</dbReference>
<keyword evidence="1 4" id="KW-0808">Transferase</keyword>
<dbReference type="Gene3D" id="3.40.250.10">
    <property type="entry name" value="Rhodanese-like domain"/>
    <property type="match status" value="2"/>
</dbReference>
<evidence type="ECO:0000259" key="3">
    <source>
        <dbReference type="PROSITE" id="PS50206"/>
    </source>
</evidence>